<proteinExistence type="predicted"/>
<feature type="non-terminal residue" evidence="2">
    <location>
        <position position="263"/>
    </location>
</feature>
<gene>
    <name evidence="2" type="ORF">GFSPODELE1_LOCUS8859</name>
</gene>
<sequence length="263" mass="29519">EVVQQHSPQPDVAALPVPADLPLPAPHEVQPAPKKGPAFPPLLEDHAAPDFLYHRVSAFAADRLVKAQYTELYYFTPEGCRVASEQFKTTNSDAFGLLQGPDGLASLQPQSTTRALKHVIRDADLTWEQFSLAVPTYLREIERADWPKTHVEMISEALLRYQAKTRYDWHELISRGSPSYSLALINNNLLDQMCSEIADEIFLAQQKQLFPSKPILCIPHATFPPLHLTCTFTASHTHPHRVSHAFSLPPPPPASRRCLPTRR</sequence>
<feature type="region of interest" description="Disordered" evidence="1">
    <location>
        <begin position="1"/>
        <end position="41"/>
    </location>
</feature>
<name>A0ABP1DXI6_9APHY</name>
<organism evidence="2">
    <name type="scientific">Somion occarium</name>
    <dbReference type="NCBI Taxonomy" id="3059160"/>
    <lineage>
        <taxon>Eukaryota</taxon>
        <taxon>Fungi</taxon>
        <taxon>Dikarya</taxon>
        <taxon>Basidiomycota</taxon>
        <taxon>Agaricomycotina</taxon>
        <taxon>Agaricomycetes</taxon>
        <taxon>Polyporales</taxon>
        <taxon>Cerrenaceae</taxon>
        <taxon>Somion</taxon>
    </lineage>
</organism>
<evidence type="ECO:0000313" key="2">
    <source>
        <dbReference type="EMBL" id="CAL1712511.1"/>
    </source>
</evidence>
<feature type="region of interest" description="Disordered" evidence="1">
    <location>
        <begin position="242"/>
        <end position="263"/>
    </location>
</feature>
<evidence type="ECO:0000256" key="1">
    <source>
        <dbReference type="SAM" id="MobiDB-lite"/>
    </source>
</evidence>
<protein>
    <submittedName>
        <fullName evidence="2">Uncharacterized protein</fullName>
    </submittedName>
</protein>
<accession>A0ABP1DXI6</accession>
<dbReference type="EMBL" id="OZ037950">
    <property type="protein sequence ID" value="CAL1712511.1"/>
    <property type="molecule type" value="Genomic_DNA"/>
</dbReference>
<reference evidence="2" key="1">
    <citation type="submission" date="2024-04" db="EMBL/GenBank/DDBJ databases">
        <authorList>
            <person name="European Reference Genome Atlas."/>
        </authorList>
    </citation>
    <scope>NUCLEOTIDE SEQUENCE</scope>
</reference>